<accession>A0A9N9UH07</accession>
<sequence>MSNFLQRIKMAGICREITDEISPILNDSIKPDYQVVLGFDKRLQQLEEQLPGFFQLNPSQEQVELCKGPGKGFRSILVFMPDSADCIDTTTWKYSYSRNACVRSAQKIIEIRRAMDDPELSSSYNPAAPGAESQRERVMVAYRTLERSKKSLNGLISGIQRNIRTIMASFENNYSRSADESTEKGVPAFSNQTQPSNVVLDGESNEGPEDTLMGDGRWEESHELWTEFLATVPDLKKFEWNSLLDDVDLDPSHLFK</sequence>
<proteinExistence type="predicted"/>
<dbReference type="OrthoDB" id="3014581at2759"/>
<dbReference type="EMBL" id="CABFNO020001465">
    <property type="protein sequence ID" value="CAG9989313.1"/>
    <property type="molecule type" value="Genomic_DNA"/>
</dbReference>
<feature type="region of interest" description="Disordered" evidence="1">
    <location>
        <begin position="179"/>
        <end position="210"/>
    </location>
</feature>
<organism evidence="2 3">
    <name type="scientific">Clonostachys byssicola</name>
    <dbReference type="NCBI Taxonomy" id="160290"/>
    <lineage>
        <taxon>Eukaryota</taxon>
        <taxon>Fungi</taxon>
        <taxon>Dikarya</taxon>
        <taxon>Ascomycota</taxon>
        <taxon>Pezizomycotina</taxon>
        <taxon>Sordariomycetes</taxon>
        <taxon>Hypocreomycetidae</taxon>
        <taxon>Hypocreales</taxon>
        <taxon>Bionectriaceae</taxon>
        <taxon>Clonostachys</taxon>
    </lineage>
</organism>
<evidence type="ECO:0000256" key="1">
    <source>
        <dbReference type="SAM" id="MobiDB-lite"/>
    </source>
</evidence>
<dbReference type="AlphaFoldDB" id="A0A9N9UH07"/>
<dbReference type="Proteomes" id="UP000754883">
    <property type="component" value="Unassembled WGS sequence"/>
</dbReference>
<gene>
    <name evidence="2" type="ORF">CBYS24578_00014844</name>
</gene>
<evidence type="ECO:0000313" key="2">
    <source>
        <dbReference type="EMBL" id="CAG9989313.1"/>
    </source>
</evidence>
<name>A0A9N9UH07_9HYPO</name>
<reference evidence="3" key="1">
    <citation type="submission" date="2019-06" db="EMBL/GenBank/DDBJ databases">
        <authorList>
            <person name="Broberg M."/>
        </authorList>
    </citation>
    <scope>NUCLEOTIDE SEQUENCE [LARGE SCALE GENOMIC DNA]</scope>
</reference>
<evidence type="ECO:0000313" key="3">
    <source>
        <dbReference type="Proteomes" id="UP000754883"/>
    </source>
</evidence>
<protein>
    <submittedName>
        <fullName evidence="2">Uncharacterized protein</fullName>
    </submittedName>
</protein>
<comment type="caution">
    <text evidence="2">The sequence shown here is derived from an EMBL/GenBank/DDBJ whole genome shotgun (WGS) entry which is preliminary data.</text>
</comment>
<reference evidence="2 3" key="2">
    <citation type="submission" date="2021-10" db="EMBL/GenBank/DDBJ databases">
        <authorList>
            <person name="Piombo E."/>
        </authorList>
    </citation>
    <scope>NUCLEOTIDE SEQUENCE [LARGE SCALE GENOMIC DNA]</scope>
</reference>
<keyword evidence="3" id="KW-1185">Reference proteome</keyword>
<dbReference type="CDD" id="cd12148">
    <property type="entry name" value="fungal_TF_MHR"/>
    <property type="match status" value="1"/>
</dbReference>